<dbReference type="InterPro" id="IPR014445">
    <property type="entry name" value="Gln-dep_NAD_synthase"/>
</dbReference>
<gene>
    <name evidence="7" type="primary">nadE</name>
    <name evidence="11" type="ORF">GCM10023150_11030</name>
</gene>
<dbReference type="Gene3D" id="3.40.50.620">
    <property type="entry name" value="HUPs"/>
    <property type="match status" value="1"/>
</dbReference>
<name>A0ABP8HZG8_9GAMM</name>
<evidence type="ECO:0000256" key="8">
    <source>
        <dbReference type="PIRNR" id="PIRNR006630"/>
    </source>
</evidence>
<dbReference type="NCBIfam" id="TIGR00552">
    <property type="entry name" value="nadE"/>
    <property type="match status" value="1"/>
</dbReference>
<dbReference type="InterPro" id="IPR014729">
    <property type="entry name" value="Rossmann-like_a/b/a_fold"/>
</dbReference>
<dbReference type="PANTHER" id="PTHR23090:SF9">
    <property type="entry name" value="GLUTAMINE-DEPENDENT NAD(+) SYNTHETASE"/>
    <property type="match status" value="1"/>
</dbReference>
<dbReference type="EMBL" id="BAABFU010000002">
    <property type="protein sequence ID" value="GAA4348049.1"/>
    <property type="molecule type" value="Genomic_DNA"/>
</dbReference>
<feature type="binding site" evidence="7">
    <location>
        <position position="367"/>
    </location>
    <ligand>
        <name>deamido-NAD(+)</name>
        <dbReference type="ChEBI" id="CHEBI:58437"/>
        <note>ligand shared between two neighboring subunits</note>
    </ligand>
</feature>
<comment type="catalytic activity">
    <reaction evidence="7 8">
        <text>deamido-NAD(+) + L-glutamine + ATP + H2O = L-glutamate + AMP + diphosphate + NAD(+) + H(+)</text>
        <dbReference type="Rhea" id="RHEA:24384"/>
        <dbReference type="ChEBI" id="CHEBI:15377"/>
        <dbReference type="ChEBI" id="CHEBI:15378"/>
        <dbReference type="ChEBI" id="CHEBI:29985"/>
        <dbReference type="ChEBI" id="CHEBI:30616"/>
        <dbReference type="ChEBI" id="CHEBI:33019"/>
        <dbReference type="ChEBI" id="CHEBI:57540"/>
        <dbReference type="ChEBI" id="CHEBI:58359"/>
        <dbReference type="ChEBI" id="CHEBI:58437"/>
        <dbReference type="ChEBI" id="CHEBI:456215"/>
        <dbReference type="EC" id="6.3.5.1"/>
    </reaction>
</comment>
<dbReference type="SUPFAM" id="SSF52402">
    <property type="entry name" value="Adenine nucleotide alpha hydrolases-like"/>
    <property type="match status" value="1"/>
</dbReference>
<feature type="active site" description="For glutaminase activity" evidence="7">
    <location>
        <position position="108"/>
    </location>
</feature>
<feature type="binding site" evidence="7">
    <location>
        <begin position="284"/>
        <end position="291"/>
    </location>
    <ligand>
        <name>ATP</name>
        <dbReference type="ChEBI" id="CHEBI:30616"/>
    </ligand>
</feature>
<keyword evidence="12" id="KW-1185">Reference proteome</keyword>
<comment type="similarity">
    <text evidence="2 7 8">In the C-terminal section; belongs to the NAD synthetase family.</text>
</comment>
<feature type="binding site" evidence="7">
    <location>
        <position position="506"/>
    </location>
    <ligand>
        <name>deamido-NAD(+)</name>
        <dbReference type="ChEBI" id="CHEBI:58437"/>
        <note>ligand shared between two neighboring subunits</note>
    </ligand>
</feature>
<feature type="active site" description="Nucleophile; for glutaminase activity" evidence="7">
    <location>
        <position position="144"/>
    </location>
</feature>
<dbReference type="PROSITE" id="PS50263">
    <property type="entry name" value="CN_HYDROLASE"/>
    <property type="match status" value="1"/>
</dbReference>
<evidence type="ECO:0000256" key="9">
    <source>
        <dbReference type="RuleBase" id="RU003811"/>
    </source>
</evidence>
<feature type="active site" description="Proton acceptor; for glutaminase activity" evidence="7">
    <location>
        <position position="41"/>
    </location>
</feature>
<evidence type="ECO:0000256" key="7">
    <source>
        <dbReference type="HAMAP-Rule" id="MF_02090"/>
    </source>
</evidence>
<proteinExistence type="inferred from homology"/>
<evidence type="ECO:0000259" key="10">
    <source>
        <dbReference type="PROSITE" id="PS50263"/>
    </source>
</evidence>
<dbReference type="InterPro" id="IPR036526">
    <property type="entry name" value="C-N_Hydrolase_sf"/>
</dbReference>
<keyword evidence="3 7" id="KW-0436">Ligase</keyword>
<sequence length="538" mass="59286">MRIALAQNNYIVGDIRHNLALIKASVHQAENASADIVVFSELALSGYPPEDLLLRPDLFDLVEGALEELKSLQSNVAMVVGHPRRSHGRTYNSASFIHKGSVLLCYDKQLLPNYSVFDEKRYFTPASDCPIINFKGINISILICEDLWFKEPAQVAKLAGAELILSPNASPYYYGKAPVRGAEMASRAKENSVPVIYVNQVGGQDELIFDGCSSAYNSCGESVFTAAEMAEDFGCVEFDKAANRLTSMQESSQQWDDEEEIWQALVLGVRDYVNKNGFPGALLGLSGGIDSAVTLAVAVDALGKENVNAVMMPFKYTSSMSIEDAKEEAEALGIEFDIISIEPIYEAFMQQMSQQLAGTELDTTEQNIQARCRGTILMGLSNKFGRLVLTTGNKSEVAVGYCTLYGDMAGGFDVLKDVSKTMVYKLARYRNTVSAVIPERVITRPPSAELAPDQKDEDNLPPYDILDGILEAYVEHDSSISDIVALGYDEATVRRVIRLVDINEHKRRQAPPGIRISSRAFGRDRRYPITSGFGRQFK</sequence>
<dbReference type="EC" id="6.3.5.1" evidence="7 8"/>
<dbReference type="InterPro" id="IPR003010">
    <property type="entry name" value="C-N_Hydrolase"/>
</dbReference>
<evidence type="ECO:0000313" key="11">
    <source>
        <dbReference type="EMBL" id="GAA4348049.1"/>
    </source>
</evidence>
<evidence type="ECO:0000256" key="2">
    <source>
        <dbReference type="ARBA" id="ARBA00007145"/>
    </source>
</evidence>
<dbReference type="SUPFAM" id="SSF56317">
    <property type="entry name" value="Carbon-nitrogen hydrolase"/>
    <property type="match status" value="1"/>
</dbReference>
<organism evidence="11 12">
    <name type="scientific">Kangiella taiwanensis</name>
    <dbReference type="NCBI Taxonomy" id="1079179"/>
    <lineage>
        <taxon>Bacteria</taxon>
        <taxon>Pseudomonadati</taxon>
        <taxon>Pseudomonadota</taxon>
        <taxon>Gammaproteobacteria</taxon>
        <taxon>Kangiellales</taxon>
        <taxon>Kangiellaceae</taxon>
        <taxon>Kangiella</taxon>
    </lineage>
</organism>
<feature type="binding site" evidence="7">
    <location>
        <position position="170"/>
    </location>
    <ligand>
        <name>L-glutamine</name>
        <dbReference type="ChEBI" id="CHEBI:58359"/>
    </ligand>
</feature>
<feature type="binding site" evidence="7">
    <location>
        <position position="176"/>
    </location>
    <ligand>
        <name>L-glutamine</name>
        <dbReference type="ChEBI" id="CHEBI:58359"/>
    </ligand>
</feature>
<evidence type="ECO:0000256" key="3">
    <source>
        <dbReference type="ARBA" id="ARBA00022598"/>
    </source>
</evidence>
<feature type="binding site" evidence="7">
    <location>
        <position position="396"/>
    </location>
    <ligand>
        <name>deamido-NAD(+)</name>
        <dbReference type="ChEBI" id="CHEBI:58437"/>
        <note>ligand shared between two neighboring subunits</note>
    </ligand>
</feature>
<dbReference type="PANTHER" id="PTHR23090">
    <property type="entry name" value="NH 3 /GLUTAMINE-DEPENDENT NAD + SYNTHETASE"/>
    <property type="match status" value="1"/>
</dbReference>
<dbReference type="InterPro" id="IPR003694">
    <property type="entry name" value="NAD_synthase"/>
</dbReference>
<evidence type="ECO:0000256" key="5">
    <source>
        <dbReference type="ARBA" id="ARBA00022840"/>
    </source>
</evidence>
<dbReference type="NCBIfam" id="NF010588">
    <property type="entry name" value="PRK13981.1"/>
    <property type="match status" value="1"/>
</dbReference>
<feature type="domain" description="CN hydrolase" evidence="10">
    <location>
        <begin position="1"/>
        <end position="240"/>
    </location>
</feature>
<comment type="caution">
    <text evidence="7">Lacks conserved residue(s) required for the propagation of feature annotation.</text>
</comment>
<dbReference type="CDD" id="cd07570">
    <property type="entry name" value="GAT_Gln-NAD-synth"/>
    <property type="match status" value="1"/>
</dbReference>
<dbReference type="PIRSF" id="PIRSF006630">
    <property type="entry name" value="NADS_GAT"/>
    <property type="match status" value="1"/>
</dbReference>
<dbReference type="InterPro" id="IPR022310">
    <property type="entry name" value="NAD/GMP_synthase"/>
</dbReference>
<comment type="function">
    <text evidence="7">Catalyzes the ATP-dependent amidation of deamido-NAD to form NAD. Uses L-glutamine as a nitrogen source.</text>
</comment>
<comment type="pathway">
    <text evidence="1 7 8">Cofactor biosynthesis; NAD(+) biosynthesis; NAD(+) from deamido-NAD(+) (L-Gln route): step 1/1.</text>
</comment>
<keyword evidence="6 7" id="KW-0520">NAD</keyword>
<comment type="similarity">
    <text evidence="9">Belongs to the NAD synthetase family.</text>
</comment>
<feature type="binding site" evidence="7">
    <location>
        <position position="391"/>
    </location>
    <ligand>
        <name>ATP</name>
        <dbReference type="ChEBI" id="CHEBI:30616"/>
    </ligand>
</feature>
<dbReference type="Pfam" id="PF02540">
    <property type="entry name" value="NAD_synthase"/>
    <property type="match status" value="1"/>
</dbReference>
<reference evidence="12" key="1">
    <citation type="journal article" date="2019" name="Int. J. Syst. Evol. Microbiol.">
        <title>The Global Catalogue of Microorganisms (GCM) 10K type strain sequencing project: providing services to taxonomists for standard genome sequencing and annotation.</title>
        <authorList>
            <consortium name="The Broad Institute Genomics Platform"/>
            <consortium name="The Broad Institute Genome Sequencing Center for Infectious Disease"/>
            <person name="Wu L."/>
            <person name="Ma J."/>
        </authorList>
    </citation>
    <scope>NUCLEOTIDE SEQUENCE [LARGE SCALE GENOMIC DNA]</scope>
    <source>
        <strain evidence="12">JCM 17727</strain>
    </source>
</reference>
<accession>A0ABP8HZG8</accession>
<dbReference type="Proteomes" id="UP001501294">
    <property type="component" value="Unassembled WGS sequence"/>
</dbReference>
<dbReference type="HAMAP" id="MF_02090">
    <property type="entry name" value="NadE_glutamine_dep"/>
    <property type="match status" value="1"/>
</dbReference>
<protein>
    <recommendedName>
        <fullName evidence="7 8">Glutamine-dependent NAD(+) synthetase</fullName>
        <ecNumber evidence="7 8">6.3.5.1</ecNumber>
    </recommendedName>
    <alternativeName>
        <fullName evidence="7 8">NAD(+) synthase [glutamine-hydrolyzing]</fullName>
    </alternativeName>
</protein>
<evidence type="ECO:0000256" key="1">
    <source>
        <dbReference type="ARBA" id="ARBA00005188"/>
    </source>
</evidence>
<dbReference type="CDD" id="cd00553">
    <property type="entry name" value="NAD_synthase"/>
    <property type="match status" value="1"/>
</dbReference>
<evidence type="ECO:0000256" key="4">
    <source>
        <dbReference type="ARBA" id="ARBA00022741"/>
    </source>
</evidence>
<dbReference type="Gene3D" id="3.60.110.10">
    <property type="entry name" value="Carbon-nitrogen hydrolase"/>
    <property type="match status" value="1"/>
</dbReference>
<evidence type="ECO:0000256" key="6">
    <source>
        <dbReference type="ARBA" id="ARBA00023027"/>
    </source>
</evidence>
<comment type="caution">
    <text evidence="11">The sequence shown here is derived from an EMBL/GenBank/DDBJ whole genome shotgun (WGS) entry which is preliminary data.</text>
</comment>
<dbReference type="Pfam" id="PF00795">
    <property type="entry name" value="CN_hydrolase"/>
    <property type="match status" value="1"/>
</dbReference>
<evidence type="ECO:0000313" key="12">
    <source>
        <dbReference type="Proteomes" id="UP001501294"/>
    </source>
</evidence>
<keyword evidence="4 7" id="KW-0547">Nucleotide-binding</keyword>
<keyword evidence="5 7" id="KW-0067">ATP-binding</keyword>
<feature type="binding site" evidence="7">
    <location>
        <position position="114"/>
    </location>
    <ligand>
        <name>L-glutamine</name>
        <dbReference type="ChEBI" id="CHEBI:58359"/>
    </ligand>
</feature>